<dbReference type="UniPathway" id="UPA00074">
    <property type="reaction ID" value="UER00129"/>
</dbReference>
<evidence type="ECO:0000256" key="5">
    <source>
        <dbReference type="ARBA" id="ARBA00022840"/>
    </source>
</evidence>
<evidence type="ECO:0000313" key="10">
    <source>
        <dbReference type="EMBL" id="CAB5019632.1"/>
    </source>
</evidence>
<proteinExistence type="inferred from homology"/>
<evidence type="ECO:0000259" key="6">
    <source>
        <dbReference type="Pfam" id="PF00586"/>
    </source>
</evidence>
<name>A0A6J7QZ97_9ZZZZ</name>
<dbReference type="GO" id="GO:0004637">
    <property type="term" value="F:phosphoribosylamine-glycine ligase activity"/>
    <property type="evidence" value="ECO:0007669"/>
    <property type="project" value="TreeGrafter"/>
</dbReference>
<reference evidence="10" key="1">
    <citation type="submission" date="2020-05" db="EMBL/GenBank/DDBJ databases">
        <authorList>
            <person name="Chiriac C."/>
            <person name="Salcher M."/>
            <person name="Ghai R."/>
            <person name="Kavagutti S V."/>
        </authorList>
    </citation>
    <scope>NUCLEOTIDE SEQUENCE</scope>
</reference>
<dbReference type="PANTHER" id="PTHR10520">
    <property type="entry name" value="TRIFUNCTIONAL PURINE BIOSYNTHETIC PROTEIN ADENOSINE-3-RELATED"/>
    <property type="match status" value="1"/>
</dbReference>
<feature type="domain" description="PurM-like N-terminal" evidence="6">
    <location>
        <begin position="61"/>
        <end position="165"/>
    </location>
</feature>
<dbReference type="InterPro" id="IPR016188">
    <property type="entry name" value="PurM-like_N"/>
</dbReference>
<dbReference type="Gene3D" id="3.30.1330.10">
    <property type="entry name" value="PurM-like, N-terminal domain"/>
    <property type="match status" value="1"/>
</dbReference>
<dbReference type="SUPFAM" id="SSF55326">
    <property type="entry name" value="PurM N-terminal domain-like"/>
    <property type="match status" value="1"/>
</dbReference>
<evidence type="ECO:0000259" key="7">
    <source>
        <dbReference type="Pfam" id="PF02769"/>
    </source>
</evidence>
<dbReference type="NCBIfam" id="TIGR00878">
    <property type="entry name" value="purM"/>
    <property type="match status" value="1"/>
</dbReference>
<organism evidence="10">
    <name type="scientific">freshwater metagenome</name>
    <dbReference type="NCBI Taxonomy" id="449393"/>
    <lineage>
        <taxon>unclassified sequences</taxon>
        <taxon>metagenomes</taxon>
        <taxon>ecological metagenomes</taxon>
    </lineage>
</organism>
<dbReference type="EC" id="6.3.3.1" evidence="2"/>
<feature type="domain" description="PurM-like C-terminal" evidence="7">
    <location>
        <begin position="177"/>
        <end position="347"/>
    </location>
</feature>
<dbReference type="Pfam" id="PF00586">
    <property type="entry name" value="AIRS"/>
    <property type="match status" value="1"/>
</dbReference>
<evidence type="ECO:0000256" key="1">
    <source>
        <dbReference type="ARBA" id="ARBA00004686"/>
    </source>
</evidence>
<gene>
    <name evidence="8" type="ORF">UFOPK3164_00543</name>
    <name evidence="9" type="ORF">UFOPK3427_00853</name>
    <name evidence="10" type="ORF">UFOPK4112_00836</name>
</gene>
<dbReference type="InterPro" id="IPR010918">
    <property type="entry name" value="PurM-like_C_dom"/>
</dbReference>
<dbReference type="SUPFAM" id="SSF56042">
    <property type="entry name" value="PurM C-terminal domain-like"/>
    <property type="match status" value="1"/>
</dbReference>
<keyword evidence="5" id="KW-0067">ATP-binding</keyword>
<dbReference type="CDD" id="cd02196">
    <property type="entry name" value="PurM"/>
    <property type="match status" value="1"/>
</dbReference>
<dbReference type="GO" id="GO:0046084">
    <property type="term" value="P:adenine biosynthetic process"/>
    <property type="evidence" value="ECO:0007669"/>
    <property type="project" value="TreeGrafter"/>
</dbReference>
<evidence type="ECO:0000313" key="9">
    <source>
        <dbReference type="EMBL" id="CAB4871851.1"/>
    </source>
</evidence>
<evidence type="ECO:0000256" key="3">
    <source>
        <dbReference type="ARBA" id="ARBA00022598"/>
    </source>
</evidence>
<keyword evidence="4" id="KW-0547">Nucleotide-binding</keyword>
<evidence type="ECO:0000313" key="8">
    <source>
        <dbReference type="EMBL" id="CAB4822864.1"/>
    </source>
</evidence>
<dbReference type="InterPro" id="IPR004733">
    <property type="entry name" value="PurM_cligase"/>
</dbReference>
<dbReference type="FunFam" id="3.30.1330.10:FF:000001">
    <property type="entry name" value="Phosphoribosylformylglycinamidine cyclo-ligase"/>
    <property type="match status" value="1"/>
</dbReference>
<dbReference type="EMBL" id="CAFBPM010000006">
    <property type="protein sequence ID" value="CAB5019632.1"/>
    <property type="molecule type" value="Genomic_DNA"/>
</dbReference>
<dbReference type="GO" id="GO:0006189">
    <property type="term" value="P:'de novo' IMP biosynthetic process"/>
    <property type="evidence" value="ECO:0007669"/>
    <property type="project" value="UniProtKB-UniPathway"/>
</dbReference>
<dbReference type="PANTHER" id="PTHR10520:SF12">
    <property type="entry name" value="TRIFUNCTIONAL PURINE BIOSYNTHETIC PROTEIN ADENOSINE-3"/>
    <property type="match status" value="1"/>
</dbReference>
<sequence length="349" mass="35888">MGNEQGATYAGAGVDIEAGDEAVERIKNVVASTNRPGVLGAIGGFGGLFEIDTEKYRHPVLVAGTDGVGTKVDVARAADRYDTIGIDLVAMCVDDLICVGAEPLFLLDYIAVGAVDPSRIEEVVTGIAEGCRQARVALLGGETAEHGGVMGAHDLDVAGFAIGVVEKGKEIGPHQVREGDALVGIGSPGIRSNGYTLARHVFFDRAKRSLDEPAFSGASTTLADELLRPSVIYAPAVVDLLAKSDGVVHAAAHITGGGLAGNLARALPDGLGANIDRSGLATPEIFLEIQRLGSVADDEMNRVFNMGVGMVLIVAEGSHDTVISSLQSSGHDAAMIGTVVPSARGEITQ</sequence>
<comment type="pathway">
    <text evidence="1">Purine metabolism; IMP biosynthesis via de novo pathway; 5-amino-1-(5-phospho-D-ribosyl)imidazole from N(2)-formyl-N(1)-(5-phospho-D-ribosyl)glycinamide: step 2/2.</text>
</comment>
<dbReference type="GO" id="GO:0005524">
    <property type="term" value="F:ATP binding"/>
    <property type="evidence" value="ECO:0007669"/>
    <property type="project" value="UniProtKB-KW"/>
</dbReference>
<evidence type="ECO:0000256" key="4">
    <source>
        <dbReference type="ARBA" id="ARBA00022741"/>
    </source>
</evidence>
<dbReference type="GO" id="GO:0004641">
    <property type="term" value="F:phosphoribosylformylglycinamidine cyclo-ligase activity"/>
    <property type="evidence" value="ECO:0007669"/>
    <property type="project" value="UniProtKB-EC"/>
</dbReference>
<dbReference type="EMBL" id="CAFBLT010000001">
    <property type="protein sequence ID" value="CAB4871851.1"/>
    <property type="molecule type" value="Genomic_DNA"/>
</dbReference>
<dbReference type="AlphaFoldDB" id="A0A6J7QZ97"/>
<dbReference type="InterPro" id="IPR036676">
    <property type="entry name" value="PurM-like_C_sf"/>
</dbReference>
<dbReference type="Pfam" id="PF02769">
    <property type="entry name" value="AIRS_C"/>
    <property type="match status" value="1"/>
</dbReference>
<dbReference type="GO" id="GO:0005829">
    <property type="term" value="C:cytosol"/>
    <property type="evidence" value="ECO:0007669"/>
    <property type="project" value="TreeGrafter"/>
</dbReference>
<dbReference type="EMBL" id="CAFABE010000016">
    <property type="protein sequence ID" value="CAB4822864.1"/>
    <property type="molecule type" value="Genomic_DNA"/>
</dbReference>
<evidence type="ECO:0000256" key="2">
    <source>
        <dbReference type="ARBA" id="ARBA00013047"/>
    </source>
</evidence>
<dbReference type="InterPro" id="IPR036921">
    <property type="entry name" value="PurM-like_N_sf"/>
</dbReference>
<accession>A0A6J7QZ97</accession>
<keyword evidence="3" id="KW-0436">Ligase</keyword>
<dbReference type="Gene3D" id="3.90.650.10">
    <property type="entry name" value="PurM-like C-terminal domain"/>
    <property type="match status" value="1"/>
</dbReference>
<protein>
    <recommendedName>
        <fullName evidence="2">phosphoribosylformylglycinamidine cyclo-ligase</fullName>
        <ecNumber evidence="2">6.3.3.1</ecNumber>
    </recommendedName>
</protein>
<dbReference type="HAMAP" id="MF_00741">
    <property type="entry name" value="AIRS"/>
    <property type="match status" value="1"/>
</dbReference>